<reference evidence="1" key="1">
    <citation type="submission" date="2014-11" db="EMBL/GenBank/DDBJ databases">
        <authorList>
            <person name="Amaro Gonzalez C."/>
        </authorList>
    </citation>
    <scope>NUCLEOTIDE SEQUENCE</scope>
</reference>
<dbReference type="AlphaFoldDB" id="A0A0E9TWD3"/>
<reference evidence="1" key="2">
    <citation type="journal article" date="2015" name="Fish Shellfish Immunol.">
        <title>Early steps in the European eel (Anguilla anguilla)-Vibrio vulnificus interaction in the gills: Role of the RtxA13 toxin.</title>
        <authorList>
            <person name="Callol A."/>
            <person name="Pajuelo D."/>
            <person name="Ebbesson L."/>
            <person name="Teles M."/>
            <person name="MacKenzie S."/>
            <person name="Amaro C."/>
        </authorList>
    </citation>
    <scope>NUCLEOTIDE SEQUENCE</scope>
</reference>
<protein>
    <submittedName>
        <fullName evidence="1">Uncharacterized protein</fullName>
    </submittedName>
</protein>
<sequence>MLFYKNKFNPTANPLQQTYSAQRSHVWLHFSKERRQKMRLLVKNGCNFEEFKWY</sequence>
<accession>A0A0E9TWD3</accession>
<name>A0A0E9TWD3_ANGAN</name>
<evidence type="ECO:0000313" key="1">
    <source>
        <dbReference type="EMBL" id="JAH57053.1"/>
    </source>
</evidence>
<organism evidence="1">
    <name type="scientific">Anguilla anguilla</name>
    <name type="common">European freshwater eel</name>
    <name type="synonym">Muraena anguilla</name>
    <dbReference type="NCBI Taxonomy" id="7936"/>
    <lineage>
        <taxon>Eukaryota</taxon>
        <taxon>Metazoa</taxon>
        <taxon>Chordata</taxon>
        <taxon>Craniata</taxon>
        <taxon>Vertebrata</taxon>
        <taxon>Euteleostomi</taxon>
        <taxon>Actinopterygii</taxon>
        <taxon>Neopterygii</taxon>
        <taxon>Teleostei</taxon>
        <taxon>Anguilliformes</taxon>
        <taxon>Anguillidae</taxon>
        <taxon>Anguilla</taxon>
    </lineage>
</organism>
<dbReference type="EMBL" id="GBXM01051524">
    <property type="protein sequence ID" value="JAH57053.1"/>
    <property type="molecule type" value="Transcribed_RNA"/>
</dbReference>
<proteinExistence type="predicted"/>